<dbReference type="InterPro" id="IPR000182">
    <property type="entry name" value="GNAT_dom"/>
</dbReference>
<dbReference type="GO" id="GO:0008080">
    <property type="term" value="F:N-acetyltransferase activity"/>
    <property type="evidence" value="ECO:0007669"/>
    <property type="project" value="TreeGrafter"/>
</dbReference>
<dbReference type="PROSITE" id="PS51186">
    <property type="entry name" value="GNAT"/>
    <property type="match status" value="1"/>
</dbReference>
<dbReference type="PANTHER" id="PTHR10545">
    <property type="entry name" value="DIAMINE N-ACETYLTRANSFERASE"/>
    <property type="match status" value="1"/>
</dbReference>
<dbReference type="STRING" id="1144750.SAMN05443431_102488"/>
<keyword evidence="3 5" id="KW-0012">Acyltransferase</keyword>
<reference evidence="6" key="1">
    <citation type="submission" date="2016-10" db="EMBL/GenBank/DDBJ databases">
        <authorList>
            <person name="Varghese N."/>
            <person name="Submissions S."/>
        </authorList>
    </citation>
    <scope>NUCLEOTIDE SEQUENCE [LARGE SCALE GENOMIC DNA]</scope>
    <source>
        <strain evidence="6">DSM 28881</strain>
    </source>
</reference>
<dbReference type="InterPro" id="IPR051016">
    <property type="entry name" value="Diverse_Substrate_AcTransf"/>
</dbReference>
<dbReference type="PANTHER" id="PTHR10545:SF29">
    <property type="entry name" value="GH14572P-RELATED"/>
    <property type="match status" value="1"/>
</dbReference>
<proteinExistence type="inferred from homology"/>
<evidence type="ECO:0000256" key="1">
    <source>
        <dbReference type="ARBA" id="ARBA00008694"/>
    </source>
</evidence>
<dbReference type="FunFam" id="3.40.630.30:FF:000064">
    <property type="entry name" value="GNAT family acetyltransferase"/>
    <property type="match status" value="1"/>
</dbReference>
<evidence type="ECO:0000256" key="3">
    <source>
        <dbReference type="ARBA" id="ARBA00023315"/>
    </source>
</evidence>
<keyword evidence="2 5" id="KW-0808">Transferase</keyword>
<evidence type="ECO:0000313" key="5">
    <source>
        <dbReference type="EMBL" id="SFI85897.1"/>
    </source>
</evidence>
<dbReference type="EMBL" id="FORM01000002">
    <property type="protein sequence ID" value="SFI85897.1"/>
    <property type="molecule type" value="Genomic_DNA"/>
</dbReference>
<protein>
    <submittedName>
        <fullName evidence="5">L-amino acid N-acyltransferase YncA</fullName>
    </submittedName>
</protein>
<dbReference type="AlphaFoldDB" id="A0A1I3LMG9"/>
<organism evidence="5 6">
    <name type="scientific">Olleya namhaensis</name>
    <dbReference type="NCBI Taxonomy" id="1144750"/>
    <lineage>
        <taxon>Bacteria</taxon>
        <taxon>Pseudomonadati</taxon>
        <taxon>Bacteroidota</taxon>
        <taxon>Flavobacteriia</taxon>
        <taxon>Flavobacteriales</taxon>
        <taxon>Flavobacteriaceae</taxon>
    </lineage>
</organism>
<dbReference type="CDD" id="cd04301">
    <property type="entry name" value="NAT_SF"/>
    <property type="match status" value="1"/>
</dbReference>
<evidence type="ECO:0000259" key="4">
    <source>
        <dbReference type="PROSITE" id="PS51186"/>
    </source>
</evidence>
<comment type="similarity">
    <text evidence="1">Belongs to the acetyltransferase family.</text>
</comment>
<dbReference type="SUPFAM" id="SSF55729">
    <property type="entry name" value="Acyl-CoA N-acyltransferases (Nat)"/>
    <property type="match status" value="1"/>
</dbReference>
<sequence>MEYTIRFAEKRDVSAILGLIQELAVFEKEPDAVIVTEADLLKYGFGDKPLFTCFVAEKESEIVAIALIYIRFSTWKGQTVHLEDLIVSDAHRGSGLGTLLLNEVIKYGYSLGVKRICWEVLDWNAPAIKFYESKGATLLKDWYLVQMDETSIKNYIDNI</sequence>
<evidence type="ECO:0000313" key="6">
    <source>
        <dbReference type="Proteomes" id="UP000199559"/>
    </source>
</evidence>
<evidence type="ECO:0000256" key="2">
    <source>
        <dbReference type="ARBA" id="ARBA00022679"/>
    </source>
</evidence>
<gene>
    <name evidence="5" type="ORF">SAMN05443431_102488</name>
</gene>
<dbReference type="Proteomes" id="UP000199559">
    <property type="component" value="Unassembled WGS sequence"/>
</dbReference>
<feature type="domain" description="N-acetyltransferase" evidence="4">
    <location>
        <begin position="3"/>
        <end position="157"/>
    </location>
</feature>
<dbReference type="InterPro" id="IPR016181">
    <property type="entry name" value="Acyl_CoA_acyltransferase"/>
</dbReference>
<dbReference type="Pfam" id="PF00583">
    <property type="entry name" value="Acetyltransf_1"/>
    <property type="match status" value="1"/>
</dbReference>
<accession>A0A1I3LMG9</accession>
<keyword evidence="6" id="KW-1185">Reference proteome</keyword>
<dbReference type="RefSeq" id="WP_090838234.1">
    <property type="nucleotide sequence ID" value="NZ_FORM01000002.1"/>
</dbReference>
<name>A0A1I3LMG9_9FLAO</name>
<dbReference type="Gene3D" id="3.40.630.30">
    <property type="match status" value="1"/>
</dbReference>